<dbReference type="SUPFAM" id="SSF53756">
    <property type="entry name" value="UDP-Glycosyltransferase/glycogen phosphorylase"/>
    <property type="match status" value="1"/>
</dbReference>
<reference evidence="1 2" key="1">
    <citation type="submission" date="2019-08" db="EMBL/GenBank/DDBJ databases">
        <title>Genome sequence of Gelidibacter salicanalis IC162T.</title>
        <authorList>
            <person name="Bowman J.P."/>
        </authorList>
    </citation>
    <scope>NUCLEOTIDE SEQUENCE [LARGE SCALE GENOMIC DNA]</scope>
    <source>
        <strain evidence="1 2">IC162</strain>
    </source>
</reference>
<comment type="caution">
    <text evidence="1">The sequence shown here is derived from an EMBL/GenBank/DDBJ whole genome shotgun (WGS) entry which is preliminary data.</text>
</comment>
<dbReference type="OrthoDB" id="1406894at2"/>
<dbReference type="GO" id="GO:0016740">
    <property type="term" value="F:transferase activity"/>
    <property type="evidence" value="ECO:0007669"/>
    <property type="project" value="UniProtKB-KW"/>
</dbReference>
<keyword evidence="1" id="KW-0808">Transferase</keyword>
<keyword evidence="2" id="KW-1185">Reference proteome</keyword>
<evidence type="ECO:0000313" key="1">
    <source>
        <dbReference type="EMBL" id="TXE09280.1"/>
    </source>
</evidence>
<dbReference type="EMBL" id="VORX01000002">
    <property type="protein sequence ID" value="TXE09280.1"/>
    <property type="molecule type" value="Genomic_DNA"/>
</dbReference>
<sequence length="397" mass="45359">MNQTNIIFITTSSLASNPRLVKEFEALKNEFSCHVLCFRHQDWSLELSETIKSNNPEVNFIEIDRKSAIIITIICKIIHKVSISINSTFPKSFKVCAFANNDEALQLWIKAKTLDKKTKFSRVIAHNLGAFYAAVKFSEKKSSALQLDIEDYYPGEALYFNKKIEKQNRMELMAYSFLRAESITYASKGIELECEKYFKVRNHTKQLTIINTFKANDFSEPKSTTLHPLKCVWFSQNIGPNRGLEQIFEAAKSLSHIEFHLVGNQNPEFLKIITISDNIIFHDIMQQSELHIFLAKMDVGLALEPGKDLNNLIALSNKIITYAQGGLYILATDTFGQCDFLKSLDYNAGLIMTSSLENALQNLDNDLLSTNSKIGRWKNAKFFSWDYEQLKLKEVVS</sequence>
<dbReference type="Proteomes" id="UP000321734">
    <property type="component" value="Unassembled WGS sequence"/>
</dbReference>
<dbReference type="RefSeq" id="WP_146890843.1">
    <property type="nucleotide sequence ID" value="NZ_VORX01000002.1"/>
</dbReference>
<organism evidence="1 2">
    <name type="scientific">Gelidibacter salicanalis</name>
    <dbReference type="NCBI Taxonomy" id="291193"/>
    <lineage>
        <taxon>Bacteria</taxon>
        <taxon>Pseudomonadati</taxon>
        <taxon>Bacteroidota</taxon>
        <taxon>Flavobacteriia</taxon>
        <taxon>Flavobacteriales</taxon>
        <taxon>Flavobacteriaceae</taxon>
        <taxon>Gelidibacter</taxon>
    </lineage>
</organism>
<evidence type="ECO:0000313" key="2">
    <source>
        <dbReference type="Proteomes" id="UP000321734"/>
    </source>
</evidence>
<proteinExistence type="predicted"/>
<protein>
    <submittedName>
        <fullName evidence="1">Glycosyltransferase family 4 protein</fullName>
    </submittedName>
</protein>
<dbReference type="Gene3D" id="3.40.50.2000">
    <property type="entry name" value="Glycogen Phosphorylase B"/>
    <property type="match status" value="1"/>
</dbReference>
<accession>A0A5C7AKF7</accession>
<name>A0A5C7AKF7_9FLAO</name>
<gene>
    <name evidence="1" type="ORF">ES711_04955</name>
</gene>
<dbReference type="AlphaFoldDB" id="A0A5C7AKF7"/>